<protein>
    <recommendedName>
        <fullName evidence="1">Reverse transcriptase domain-containing protein</fullName>
    </recommendedName>
</protein>
<proteinExistence type="predicted"/>
<evidence type="ECO:0000259" key="1">
    <source>
        <dbReference type="Pfam" id="PF00078"/>
    </source>
</evidence>
<dbReference type="Proteomes" id="UP000596661">
    <property type="component" value="Chromosome 8"/>
</dbReference>
<reference evidence="2" key="2">
    <citation type="submission" date="2021-03" db="UniProtKB">
        <authorList>
            <consortium name="EnsemblPlants"/>
        </authorList>
    </citation>
    <scope>IDENTIFICATION</scope>
</reference>
<organism evidence="2 3">
    <name type="scientific">Cannabis sativa</name>
    <name type="common">Hemp</name>
    <name type="synonym">Marijuana</name>
    <dbReference type="NCBI Taxonomy" id="3483"/>
    <lineage>
        <taxon>Eukaryota</taxon>
        <taxon>Viridiplantae</taxon>
        <taxon>Streptophyta</taxon>
        <taxon>Embryophyta</taxon>
        <taxon>Tracheophyta</taxon>
        <taxon>Spermatophyta</taxon>
        <taxon>Magnoliopsida</taxon>
        <taxon>eudicotyledons</taxon>
        <taxon>Gunneridae</taxon>
        <taxon>Pentapetalae</taxon>
        <taxon>rosids</taxon>
        <taxon>fabids</taxon>
        <taxon>Rosales</taxon>
        <taxon>Cannabaceae</taxon>
        <taxon>Cannabis</taxon>
    </lineage>
</organism>
<evidence type="ECO:0000313" key="2">
    <source>
        <dbReference type="EnsemblPlants" id="cds.evm.model.08.708"/>
    </source>
</evidence>
<dbReference type="AlphaFoldDB" id="A0A803QC44"/>
<dbReference type="EMBL" id="UZAU01000690">
    <property type="status" value="NOT_ANNOTATED_CDS"/>
    <property type="molecule type" value="Genomic_DNA"/>
</dbReference>
<name>A0A803QC44_CANSA</name>
<dbReference type="Gramene" id="evm.model.08.708">
    <property type="protein sequence ID" value="cds.evm.model.08.708"/>
    <property type="gene ID" value="evm.TU.08.708"/>
</dbReference>
<sequence>MERKHEKKAFVGIKCDMSKTYDKLEWSFVNNALKAFGFHDRFRGLIMHCISTVSFQVLLNGGLTKFVIPQRGLRQGDSLSPYLFILCLEVLSRQMLDKEDLGGLTICRKSYKNIAYGQENEIMSASPSDTAAVNSLSLLAFGSPANGVFKLTISFCIQNSNFHNSGHWRFEEMKKKIYEDFNKWILPRPGRTWVYVNFANGDDIGAIRVVV</sequence>
<dbReference type="PANTHER" id="PTHR31635">
    <property type="entry name" value="REVERSE TRANSCRIPTASE DOMAIN-CONTAINING PROTEIN-RELATED"/>
    <property type="match status" value="1"/>
</dbReference>
<dbReference type="PANTHER" id="PTHR31635:SF196">
    <property type="entry name" value="REVERSE TRANSCRIPTASE DOMAIN-CONTAINING PROTEIN-RELATED"/>
    <property type="match status" value="1"/>
</dbReference>
<keyword evidence="3" id="KW-1185">Reference proteome</keyword>
<accession>A0A803QC44</accession>
<reference evidence="2" key="1">
    <citation type="submission" date="2018-11" db="EMBL/GenBank/DDBJ databases">
        <authorList>
            <person name="Grassa J C."/>
        </authorList>
    </citation>
    <scope>NUCLEOTIDE SEQUENCE [LARGE SCALE GENOMIC DNA]</scope>
</reference>
<feature type="domain" description="Reverse transcriptase" evidence="1">
    <location>
        <begin position="5"/>
        <end position="99"/>
    </location>
</feature>
<dbReference type="Pfam" id="PF00078">
    <property type="entry name" value="RVT_1"/>
    <property type="match status" value="1"/>
</dbReference>
<dbReference type="EnsemblPlants" id="evm.model.08.708">
    <property type="protein sequence ID" value="cds.evm.model.08.708"/>
    <property type="gene ID" value="evm.TU.08.708"/>
</dbReference>
<dbReference type="InterPro" id="IPR000477">
    <property type="entry name" value="RT_dom"/>
</dbReference>
<evidence type="ECO:0000313" key="3">
    <source>
        <dbReference type="Proteomes" id="UP000596661"/>
    </source>
</evidence>